<comment type="catalytic activity">
    <reaction evidence="4 5">
        <text>L-glutaminyl-[peptide chain release factor] + S-adenosyl-L-methionine = N(5)-methyl-L-glutaminyl-[peptide chain release factor] + S-adenosyl-L-homocysteine + H(+)</text>
        <dbReference type="Rhea" id="RHEA:42896"/>
        <dbReference type="Rhea" id="RHEA-COMP:10271"/>
        <dbReference type="Rhea" id="RHEA-COMP:10272"/>
        <dbReference type="ChEBI" id="CHEBI:15378"/>
        <dbReference type="ChEBI" id="CHEBI:30011"/>
        <dbReference type="ChEBI" id="CHEBI:57856"/>
        <dbReference type="ChEBI" id="CHEBI:59789"/>
        <dbReference type="ChEBI" id="CHEBI:61891"/>
        <dbReference type="EC" id="2.1.1.297"/>
    </reaction>
</comment>
<feature type="binding site" evidence="5">
    <location>
        <position position="170"/>
    </location>
    <ligand>
        <name>S-adenosyl-L-methionine</name>
        <dbReference type="ChEBI" id="CHEBI:59789"/>
    </ligand>
</feature>
<feature type="binding site" evidence="5">
    <location>
        <position position="156"/>
    </location>
    <ligand>
        <name>S-adenosyl-L-methionine</name>
        <dbReference type="ChEBI" id="CHEBI:59789"/>
    </ligand>
</feature>
<feature type="domain" description="Methyltransferase small" evidence="6">
    <location>
        <begin position="85"/>
        <end position="179"/>
    </location>
</feature>
<proteinExistence type="inferred from homology"/>
<dbReference type="InterPro" id="IPR019874">
    <property type="entry name" value="RF_methyltr_PrmC"/>
</dbReference>
<comment type="similarity">
    <text evidence="5">Belongs to the protein N5-glutamine methyltransferase family. PrmC subfamily.</text>
</comment>
<evidence type="ECO:0000256" key="4">
    <source>
        <dbReference type="ARBA" id="ARBA00048391"/>
    </source>
</evidence>
<dbReference type="GO" id="GO:0032259">
    <property type="term" value="P:methylation"/>
    <property type="evidence" value="ECO:0007669"/>
    <property type="project" value="UniProtKB-KW"/>
</dbReference>
<dbReference type="CDD" id="cd02440">
    <property type="entry name" value="AdoMet_MTases"/>
    <property type="match status" value="1"/>
</dbReference>
<dbReference type="InterPro" id="IPR007848">
    <property type="entry name" value="Small_mtfrase_dom"/>
</dbReference>
<keyword evidence="3 5" id="KW-0949">S-adenosyl-L-methionine</keyword>
<dbReference type="Gene3D" id="1.10.8.10">
    <property type="entry name" value="DNA helicase RuvA subunit, C-terminal domain"/>
    <property type="match status" value="1"/>
</dbReference>
<dbReference type="GO" id="GO:0102559">
    <property type="term" value="F:peptide chain release factor N(5)-glutamine methyltransferase activity"/>
    <property type="evidence" value="ECO:0007669"/>
    <property type="project" value="UniProtKB-EC"/>
</dbReference>
<dbReference type="NCBIfam" id="TIGR00536">
    <property type="entry name" value="hemK_fam"/>
    <property type="match status" value="1"/>
</dbReference>
<dbReference type="OrthoDB" id="9800643at2"/>
<evidence type="ECO:0000259" key="6">
    <source>
        <dbReference type="Pfam" id="PF05175"/>
    </source>
</evidence>
<dbReference type="PANTHER" id="PTHR18895:SF74">
    <property type="entry name" value="MTRF1L RELEASE FACTOR GLUTAMINE METHYLTRANSFERASE"/>
    <property type="match status" value="1"/>
</dbReference>
<feature type="binding site" evidence="5">
    <location>
        <begin position="170"/>
        <end position="173"/>
    </location>
    <ligand>
        <name>substrate</name>
    </ligand>
</feature>
<dbReference type="InterPro" id="IPR002052">
    <property type="entry name" value="DNA_methylase_N6_adenine_CS"/>
</dbReference>
<evidence type="ECO:0000256" key="1">
    <source>
        <dbReference type="ARBA" id="ARBA00022603"/>
    </source>
</evidence>
<keyword evidence="8" id="KW-1185">Reference proteome</keyword>
<dbReference type="HAMAP" id="MF_02126">
    <property type="entry name" value="RF_methyltr_PrmC"/>
    <property type="match status" value="1"/>
</dbReference>
<gene>
    <name evidence="5" type="primary">prmC</name>
    <name evidence="7" type="ORF">SAMN04488011_101379</name>
</gene>
<keyword evidence="2 5" id="KW-0808">Transferase</keyword>
<feature type="binding site" evidence="5">
    <location>
        <position position="127"/>
    </location>
    <ligand>
        <name>S-adenosyl-L-methionine</name>
        <dbReference type="ChEBI" id="CHEBI:59789"/>
    </ligand>
</feature>
<protein>
    <recommendedName>
        <fullName evidence="5">Release factor glutamine methyltransferase</fullName>
        <shortName evidence="5">RF MTase</shortName>
        <ecNumber evidence="5">2.1.1.297</ecNumber>
    </recommendedName>
    <alternativeName>
        <fullName evidence="5">N5-glutamine methyltransferase PrmC</fullName>
    </alternativeName>
    <alternativeName>
        <fullName evidence="5">Protein-(glutamine-N5) MTase PrmC</fullName>
    </alternativeName>
    <alternativeName>
        <fullName evidence="5">Protein-glutamine N-methyltransferase PrmC</fullName>
    </alternativeName>
</protein>
<dbReference type="PROSITE" id="PS00092">
    <property type="entry name" value="N6_MTASE"/>
    <property type="match status" value="1"/>
</dbReference>
<accession>A0A1H8B229</accession>
<evidence type="ECO:0000313" key="8">
    <source>
        <dbReference type="Proteomes" id="UP000199372"/>
    </source>
</evidence>
<reference evidence="8" key="1">
    <citation type="submission" date="2016-10" db="EMBL/GenBank/DDBJ databases">
        <authorList>
            <person name="Varghese N."/>
            <person name="Submissions S."/>
        </authorList>
    </citation>
    <scope>NUCLEOTIDE SEQUENCE [LARGE SCALE GENOMIC DNA]</scope>
    <source>
        <strain evidence="8">DSM 26893</strain>
    </source>
</reference>
<evidence type="ECO:0000256" key="3">
    <source>
        <dbReference type="ARBA" id="ARBA00022691"/>
    </source>
</evidence>
<dbReference type="EMBL" id="FOCM01000001">
    <property type="protein sequence ID" value="SEM76154.1"/>
    <property type="molecule type" value="Genomic_DNA"/>
</dbReference>
<sequence length="264" mass="28276">MSRHEAFLDRLRAAGVPDPAGDLRRLTAWAFAGLDDTAPEGLARLEEAVTRRAAREPVSKIKGLRAFWKHEFEVTRDTLDPRPDTESLVEQALAAPFSRVLDLGTGTGCIAISLLSERPDAVGVATDTSDAALAVAARNAARIGVGDRLKLVRADWFEGVDDRFDLVVSNPPYITQAEMAELDPEVAQFDPAEALTPGGDGLHAYRAIAAGAPGHLAAGGRLLLEIGWKQSDAVREIVAGAGFLDIVCHRDLGGRDRVISAVRR</sequence>
<dbReference type="EC" id="2.1.1.297" evidence="5"/>
<dbReference type="InterPro" id="IPR029063">
    <property type="entry name" value="SAM-dependent_MTases_sf"/>
</dbReference>
<comment type="function">
    <text evidence="5">Methylates the class 1 translation termination release factors RF1/PrfA and RF2/PrfB on the glutamine residue of the universally conserved GGQ motif.</text>
</comment>
<dbReference type="AlphaFoldDB" id="A0A1H8B229"/>
<feature type="binding site" evidence="5">
    <location>
        <begin position="104"/>
        <end position="108"/>
    </location>
    <ligand>
        <name>S-adenosyl-L-methionine</name>
        <dbReference type="ChEBI" id="CHEBI:59789"/>
    </ligand>
</feature>
<evidence type="ECO:0000256" key="2">
    <source>
        <dbReference type="ARBA" id="ARBA00022679"/>
    </source>
</evidence>
<dbReference type="RefSeq" id="WP_091843662.1">
    <property type="nucleotide sequence ID" value="NZ_FOCM01000001.1"/>
</dbReference>
<name>A0A1H8B229_9RHOB</name>
<organism evidence="7 8">
    <name type="scientific">Palleronia pelagia</name>
    <dbReference type="NCBI Taxonomy" id="387096"/>
    <lineage>
        <taxon>Bacteria</taxon>
        <taxon>Pseudomonadati</taxon>
        <taxon>Pseudomonadota</taxon>
        <taxon>Alphaproteobacteria</taxon>
        <taxon>Rhodobacterales</taxon>
        <taxon>Roseobacteraceae</taxon>
        <taxon>Palleronia</taxon>
    </lineage>
</organism>
<dbReference type="PANTHER" id="PTHR18895">
    <property type="entry name" value="HEMK METHYLTRANSFERASE"/>
    <property type="match status" value="1"/>
</dbReference>
<dbReference type="Gene3D" id="3.40.50.150">
    <property type="entry name" value="Vaccinia Virus protein VP39"/>
    <property type="match status" value="1"/>
</dbReference>
<evidence type="ECO:0000313" key="7">
    <source>
        <dbReference type="EMBL" id="SEM76154.1"/>
    </source>
</evidence>
<evidence type="ECO:0000256" key="5">
    <source>
        <dbReference type="HAMAP-Rule" id="MF_02126"/>
    </source>
</evidence>
<dbReference type="NCBIfam" id="TIGR03534">
    <property type="entry name" value="RF_mod_PrmC"/>
    <property type="match status" value="1"/>
</dbReference>
<dbReference type="Pfam" id="PF05175">
    <property type="entry name" value="MTS"/>
    <property type="match status" value="1"/>
</dbReference>
<keyword evidence="1 5" id="KW-0489">Methyltransferase</keyword>
<dbReference type="Proteomes" id="UP000199372">
    <property type="component" value="Unassembled WGS sequence"/>
</dbReference>
<dbReference type="InterPro" id="IPR004556">
    <property type="entry name" value="HemK-like"/>
</dbReference>
<dbReference type="InterPro" id="IPR050320">
    <property type="entry name" value="N5-glutamine_MTase"/>
</dbReference>
<dbReference type="GO" id="GO:0003676">
    <property type="term" value="F:nucleic acid binding"/>
    <property type="evidence" value="ECO:0007669"/>
    <property type="project" value="InterPro"/>
</dbReference>
<dbReference type="SUPFAM" id="SSF53335">
    <property type="entry name" value="S-adenosyl-L-methionine-dependent methyltransferases"/>
    <property type="match status" value="1"/>
</dbReference>